<dbReference type="FunCoup" id="A0A1U7ZEW3">
    <property type="interactions" value="53"/>
</dbReference>
<gene>
    <name evidence="2" type="primary">LOC104589812</name>
</gene>
<dbReference type="PANTHER" id="PTHR34569:SF2">
    <property type="entry name" value="EXPRESSED PROTEIN"/>
    <property type="match status" value="1"/>
</dbReference>
<dbReference type="GeneID" id="104589812"/>
<dbReference type="OrthoDB" id="1700296at2759"/>
<dbReference type="KEGG" id="nnu:104589812"/>
<name>A0A1U7ZEW3_NELNU</name>
<sequence length="170" mass="18902">MGSIKPDTSSTLRRRNSIASSLPIKLDLPPVLSSSFPNGDKSSSLPNDFELVSLQSQTYTSLRDLMPSSPGAVVQSPTGPGSQSGYEISIKNRLVKQAAWAYLQPMSSPVDSSGRHFFRRMWTKFSGEYLRNSVSACIGFINRKIIPRITRVFDRLLGNIWVGWRHEGLL</sequence>
<dbReference type="Proteomes" id="UP000189703">
    <property type="component" value="Unplaced"/>
</dbReference>
<keyword evidence="1" id="KW-1185">Reference proteome</keyword>
<reference evidence="2" key="1">
    <citation type="submission" date="2025-08" db="UniProtKB">
        <authorList>
            <consortium name="RefSeq"/>
        </authorList>
    </citation>
    <scope>IDENTIFICATION</scope>
</reference>
<evidence type="ECO:0000313" key="1">
    <source>
        <dbReference type="Proteomes" id="UP000189703"/>
    </source>
</evidence>
<accession>A0A1U7ZEW3</accession>
<evidence type="ECO:0000313" key="2">
    <source>
        <dbReference type="RefSeq" id="XP_010246557.1"/>
    </source>
</evidence>
<organism evidence="1 2">
    <name type="scientific">Nelumbo nucifera</name>
    <name type="common">Sacred lotus</name>
    <dbReference type="NCBI Taxonomy" id="4432"/>
    <lineage>
        <taxon>Eukaryota</taxon>
        <taxon>Viridiplantae</taxon>
        <taxon>Streptophyta</taxon>
        <taxon>Embryophyta</taxon>
        <taxon>Tracheophyta</taxon>
        <taxon>Spermatophyta</taxon>
        <taxon>Magnoliopsida</taxon>
        <taxon>Proteales</taxon>
        <taxon>Nelumbonaceae</taxon>
        <taxon>Nelumbo</taxon>
    </lineage>
</organism>
<dbReference type="AlphaFoldDB" id="A0A1U7ZEW3"/>
<dbReference type="PANTHER" id="PTHR34569">
    <property type="entry name" value="EXPRESSED PROTEIN"/>
    <property type="match status" value="1"/>
</dbReference>
<dbReference type="OMA" id="RRVWLHF"/>
<protein>
    <submittedName>
        <fullName evidence="2">Uncharacterized protein LOC104589812</fullName>
    </submittedName>
</protein>
<dbReference type="eggNOG" id="ENOG502S4FH">
    <property type="taxonomic scope" value="Eukaryota"/>
</dbReference>
<dbReference type="RefSeq" id="XP_010246557.1">
    <property type="nucleotide sequence ID" value="XM_010248255.1"/>
</dbReference>
<proteinExistence type="predicted"/>